<name>A0ABD5XQ69_9EURY</name>
<protein>
    <submittedName>
        <fullName evidence="1">Uncharacterized protein</fullName>
    </submittedName>
</protein>
<organism evidence="1 2">
    <name type="scientific">Halobaculum litoreum</name>
    <dbReference type="NCBI Taxonomy" id="3031998"/>
    <lineage>
        <taxon>Archaea</taxon>
        <taxon>Methanobacteriati</taxon>
        <taxon>Methanobacteriota</taxon>
        <taxon>Stenosarchaea group</taxon>
        <taxon>Halobacteria</taxon>
        <taxon>Halobacteriales</taxon>
        <taxon>Haloferacaceae</taxon>
        <taxon>Halobaculum</taxon>
    </lineage>
</organism>
<dbReference type="GeneID" id="81120725"/>
<dbReference type="EMBL" id="JBHSZG010000001">
    <property type="protein sequence ID" value="MFC7137280.1"/>
    <property type="molecule type" value="Genomic_DNA"/>
</dbReference>
<dbReference type="RefSeq" id="WP_284013590.1">
    <property type="nucleotide sequence ID" value="NZ_CP126156.1"/>
</dbReference>
<dbReference type="Proteomes" id="UP001596368">
    <property type="component" value="Unassembled WGS sequence"/>
</dbReference>
<proteinExistence type="predicted"/>
<comment type="caution">
    <text evidence="1">The sequence shown here is derived from an EMBL/GenBank/DDBJ whole genome shotgun (WGS) entry which is preliminary data.</text>
</comment>
<evidence type="ECO:0000313" key="2">
    <source>
        <dbReference type="Proteomes" id="UP001596368"/>
    </source>
</evidence>
<dbReference type="AlphaFoldDB" id="A0ABD5XQ69"/>
<keyword evidence="2" id="KW-1185">Reference proteome</keyword>
<sequence>MSTSSSITPLKYDADTWIDLEVAGNLINNKWTDDEKRGAARNSVSRPAINMDAVKIVWEQVKGKSSRTKAKQSKSDTFDHIDSLDPEGLKCLYAAFEFTRGIKEKYISYYYDQLTVEPGYQDLYDDLNKQGRRVGKTLFLYLYDQDALKSIFSLSHIDRPKPKAIGKNASKIANPTGNIDIGKFEDVAKSTNREARKWCDFEYEGDEYITIKRHYRDAVDPQARTNEEVEQAEYVVTRFYDKFVDVYTEKNTTASSIREQLGSTFKSQSVQFDSAEERKPNTHFNNLSPFDAIQAIDKLSKHTVMGVKASDSGLSNGPRLTMRTEGQKILPAIRDIRNVNSGFVDDMRDVAQIVISKDGKTYTLFPRQADSYEWYVRYQAAGLTDDEREEFEQDMEKILDIQPFYVSSN</sequence>
<accession>A0ABD5XQ69</accession>
<gene>
    <name evidence="1" type="ORF">ACFQRB_14155</name>
</gene>
<reference evidence="1 2" key="1">
    <citation type="journal article" date="2019" name="Int. J. Syst. Evol. Microbiol.">
        <title>The Global Catalogue of Microorganisms (GCM) 10K type strain sequencing project: providing services to taxonomists for standard genome sequencing and annotation.</title>
        <authorList>
            <consortium name="The Broad Institute Genomics Platform"/>
            <consortium name="The Broad Institute Genome Sequencing Center for Infectious Disease"/>
            <person name="Wu L."/>
            <person name="Ma J."/>
        </authorList>
    </citation>
    <scope>NUCLEOTIDE SEQUENCE [LARGE SCALE GENOMIC DNA]</scope>
    <source>
        <strain evidence="1 2">DT92</strain>
    </source>
</reference>
<evidence type="ECO:0000313" key="1">
    <source>
        <dbReference type="EMBL" id="MFC7137280.1"/>
    </source>
</evidence>